<feature type="transmembrane region" description="Helical" evidence="6">
    <location>
        <begin position="59"/>
        <end position="80"/>
    </location>
</feature>
<dbReference type="PANTHER" id="PTHR47089">
    <property type="entry name" value="ABC TRANSPORTER, PERMEASE PROTEIN"/>
    <property type="match status" value="1"/>
</dbReference>
<dbReference type="OrthoDB" id="45037at2"/>
<feature type="transmembrane region" description="Helical" evidence="6">
    <location>
        <begin position="148"/>
        <end position="167"/>
    </location>
</feature>
<keyword evidence="7" id="KW-0813">Transport</keyword>
<evidence type="ECO:0000256" key="1">
    <source>
        <dbReference type="ARBA" id="ARBA00004651"/>
    </source>
</evidence>
<evidence type="ECO:0000256" key="5">
    <source>
        <dbReference type="ARBA" id="ARBA00023136"/>
    </source>
</evidence>
<feature type="transmembrane region" description="Helical" evidence="6">
    <location>
        <begin position="331"/>
        <end position="350"/>
    </location>
</feature>
<keyword evidence="7" id="KW-0762">Sugar transport</keyword>
<feature type="transmembrane region" description="Helical" evidence="6">
    <location>
        <begin position="204"/>
        <end position="222"/>
    </location>
</feature>
<dbReference type="InterPro" id="IPR001851">
    <property type="entry name" value="ABC_transp_permease"/>
</dbReference>
<protein>
    <submittedName>
        <fullName evidence="7">Simple sugar transport system permease protein</fullName>
    </submittedName>
</protein>
<feature type="transmembrane region" description="Helical" evidence="6">
    <location>
        <begin position="252"/>
        <end position="272"/>
    </location>
</feature>
<gene>
    <name evidence="7" type="ORF">EV186_1011919</name>
</gene>
<evidence type="ECO:0000256" key="4">
    <source>
        <dbReference type="ARBA" id="ARBA00022989"/>
    </source>
</evidence>
<dbReference type="CDD" id="cd06580">
    <property type="entry name" value="TM_PBP1_transp_TpRbsC_like"/>
    <property type="match status" value="1"/>
</dbReference>
<dbReference type="RefSeq" id="WP_133848605.1">
    <property type="nucleotide sequence ID" value="NZ_SNXZ01000001.1"/>
</dbReference>
<dbReference type="GO" id="GO:0022857">
    <property type="term" value="F:transmembrane transporter activity"/>
    <property type="evidence" value="ECO:0007669"/>
    <property type="project" value="InterPro"/>
</dbReference>
<keyword evidence="5 6" id="KW-0472">Membrane</keyword>
<dbReference type="EMBL" id="SNXZ01000001">
    <property type="protein sequence ID" value="TDQ05941.1"/>
    <property type="molecule type" value="Genomic_DNA"/>
</dbReference>
<keyword evidence="4 6" id="KW-1133">Transmembrane helix</keyword>
<organism evidence="7 8">
    <name type="scientific">Labedaea rhizosphaerae</name>
    <dbReference type="NCBI Taxonomy" id="598644"/>
    <lineage>
        <taxon>Bacteria</taxon>
        <taxon>Bacillati</taxon>
        <taxon>Actinomycetota</taxon>
        <taxon>Actinomycetes</taxon>
        <taxon>Pseudonocardiales</taxon>
        <taxon>Pseudonocardiaceae</taxon>
        <taxon>Labedaea</taxon>
    </lineage>
</organism>
<feature type="transmembrane region" description="Helical" evidence="6">
    <location>
        <begin position="92"/>
        <end position="110"/>
    </location>
</feature>
<dbReference type="GO" id="GO:0005886">
    <property type="term" value="C:plasma membrane"/>
    <property type="evidence" value="ECO:0007669"/>
    <property type="project" value="UniProtKB-SubCell"/>
</dbReference>
<dbReference type="Proteomes" id="UP000295444">
    <property type="component" value="Unassembled WGS sequence"/>
</dbReference>
<evidence type="ECO:0000256" key="3">
    <source>
        <dbReference type="ARBA" id="ARBA00022692"/>
    </source>
</evidence>
<keyword evidence="8" id="KW-1185">Reference proteome</keyword>
<accession>A0A4R6SPQ0</accession>
<keyword evidence="2" id="KW-1003">Cell membrane</keyword>
<comment type="caution">
    <text evidence="7">The sequence shown here is derived from an EMBL/GenBank/DDBJ whole genome shotgun (WGS) entry which is preliminary data.</text>
</comment>
<sequence>MGRFSPRSILLGLAAPIGALIFAALVCSVILGVTGHSPIDTMDAMVDSLTKPRLGPRTFVNSLNSATTYYLAAVAVAIGFRMRLFNIGVNGQYQLAAMVAAALASASWMVGAPSFLRIALTLIAAMLVGAAWAGLAALLKVTRGVSEVISTIMLNAIATSLITFLLSPDRMGAVDPSGNDTRTAKIDVGGQVDGLSYPGTGSKIYGLVFLAVLVGLAYWFVLSRTRFGFELKATGLSEEAAVASGVSVKRMVVYSLLLSGAAAGLVGMPALLGDIYTYSSQNFPSTVGFTGIAVALLGRNHPLGMGVAALLWGLLDNTANSLDVAGVPKEIVAIMQGVIVLSVVVAYELVRRYRVRLEQRDVGRALGTTKAPVNADAEEVPA</sequence>
<keyword evidence="3 6" id="KW-0812">Transmembrane</keyword>
<dbReference type="PANTHER" id="PTHR47089:SF1">
    <property type="entry name" value="GUANOSINE ABC TRANSPORTER PERMEASE PROTEIN NUPP"/>
    <property type="match status" value="1"/>
</dbReference>
<evidence type="ECO:0000313" key="7">
    <source>
        <dbReference type="EMBL" id="TDQ05941.1"/>
    </source>
</evidence>
<evidence type="ECO:0000256" key="6">
    <source>
        <dbReference type="SAM" id="Phobius"/>
    </source>
</evidence>
<dbReference type="Pfam" id="PF02653">
    <property type="entry name" value="BPD_transp_2"/>
    <property type="match status" value="1"/>
</dbReference>
<name>A0A4R6SPQ0_LABRH</name>
<comment type="subcellular location">
    <subcellularLocation>
        <location evidence="1">Cell membrane</location>
        <topology evidence="1">Multi-pass membrane protein</topology>
    </subcellularLocation>
</comment>
<evidence type="ECO:0000256" key="2">
    <source>
        <dbReference type="ARBA" id="ARBA00022475"/>
    </source>
</evidence>
<feature type="transmembrane region" description="Helical" evidence="6">
    <location>
        <begin position="116"/>
        <end position="139"/>
    </location>
</feature>
<evidence type="ECO:0000313" key="8">
    <source>
        <dbReference type="Proteomes" id="UP000295444"/>
    </source>
</evidence>
<reference evidence="7 8" key="1">
    <citation type="submission" date="2019-03" db="EMBL/GenBank/DDBJ databases">
        <title>Genomic Encyclopedia of Type Strains, Phase IV (KMG-IV): sequencing the most valuable type-strain genomes for metagenomic binning, comparative biology and taxonomic classification.</title>
        <authorList>
            <person name="Goeker M."/>
        </authorList>
    </citation>
    <scope>NUCLEOTIDE SEQUENCE [LARGE SCALE GENOMIC DNA]</scope>
    <source>
        <strain evidence="7 8">DSM 45361</strain>
    </source>
</reference>
<proteinExistence type="predicted"/>
<dbReference type="AlphaFoldDB" id="A0A4R6SPQ0"/>